<feature type="domain" description="GGDEF" evidence="4">
    <location>
        <begin position="273"/>
        <end position="406"/>
    </location>
</feature>
<feature type="transmembrane region" description="Helical" evidence="3">
    <location>
        <begin position="56"/>
        <end position="75"/>
    </location>
</feature>
<dbReference type="GO" id="GO:0005886">
    <property type="term" value="C:plasma membrane"/>
    <property type="evidence" value="ECO:0007669"/>
    <property type="project" value="TreeGrafter"/>
</dbReference>
<dbReference type="SUPFAM" id="SSF55073">
    <property type="entry name" value="Nucleotide cyclase"/>
    <property type="match status" value="1"/>
</dbReference>
<feature type="transmembrane region" description="Helical" evidence="3">
    <location>
        <begin position="117"/>
        <end position="135"/>
    </location>
</feature>
<dbReference type="RefSeq" id="WP_139447873.1">
    <property type="nucleotide sequence ID" value="NZ_VDMB01000007.1"/>
</dbReference>
<dbReference type="NCBIfam" id="TIGR00254">
    <property type="entry name" value="GGDEF"/>
    <property type="match status" value="1"/>
</dbReference>
<reference evidence="5 6" key="1">
    <citation type="submission" date="2019-06" db="EMBL/GenBank/DDBJ databases">
        <title>Desulfobotulus mexicanus sp. nov., a novel sulfate-reducing bacterium isolated from the sediment of an alkaline crater lake in Mexico.</title>
        <authorList>
            <person name="Hirschler-Rea A."/>
        </authorList>
    </citation>
    <scope>NUCLEOTIDE SEQUENCE [LARGE SCALE GENOMIC DNA]</scope>
    <source>
        <strain evidence="5 6">PAR22N</strain>
    </source>
</reference>
<gene>
    <name evidence="5" type="ORF">FIM25_07510</name>
</gene>
<comment type="caution">
    <text evidence="5">The sequence shown here is derived from an EMBL/GenBank/DDBJ whole genome shotgun (WGS) entry which is preliminary data.</text>
</comment>
<dbReference type="GO" id="GO:0043709">
    <property type="term" value="P:cell adhesion involved in single-species biofilm formation"/>
    <property type="evidence" value="ECO:0007669"/>
    <property type="project" value="TreeGrafter"/>
</dbReference>
<dbReference type="PANTHER" id="PTHR45138">
    <property type="entry name" value="REGULATORY COMPONENTS OF SENSORY TRANSDUCTION SYSTEM"/>
    <property type="match status" value="1"/>
</dbReference>
<dbReference type="InterPro" id="IPR043128">
    <property type="entry name" value="Rev_trsase/Diguanyl_cyclase"/>
</dbReference>
<dbReference type="InterPro" id="IPR050469">
    <property type="entry name" value="Diguanylate_Cyclase"/>
</dbReference>
<dbReference type="Proteomes" id="UP000321899">
    <property type="component" value="Unassembled WGS sequence"/>
</dbReference>
<organism evidence="5 6">
    <name type="scientific">Desulfobotulus mexicanus</name>
    <dbReference type="NCBI Taxonomy" id="2586642"/>
    <lineage>
        <taxon>Bacteria</taxon>
        <taxon>Pseudomonadati</taxon>
        <taxon>Thermodesulfobacteriota</taxon>
        <taxon>Desulfobacteria</taxon>
        <taxon>Desulfobacterales</taxon>
        <taxon>Desulfobacteraceae</taxon>
        <taxon>Desulfobotulus</taxon>
    </lineage>
</organism>
<dbReference type="InterPro" id="IPR029787">
    <property type="entry name" value="Nucleotide_cyclase"/>
</dbReference>
<dbReference type="GO" id="GO:1902201">
    <property type="term" value="P:negative regulation of bacterial-type flagellum-dependent cell motility"/>
    <property type="evidence" value="ECO:0007669"/>
    <property type="project" value="TreeGrafter"/>
</dbReference>
<proteinExistence type="predicted"/>
<dbReference type="GO" id="GO:0052621">
    <property type="term" value="F:diguanylate cyclase activity"/>
    <property type="evidence" value="ECO:0007669"/>
    <property type="project" value="UniProtKB-EC"/>
</dbReference>
<keyword evidence="6" id="KW-1185">Reference proteome</keyword>
<dbReference type="PANTHER" id="PTHR45138:SF9">
    <property type="entry name" value="DIGUANYLATE CYCLASE DGCM-RELATED"/>
    <property type="match status" value="1"/>
</dbReference>
<feature type="transmembrane region" description="Helical" evidence="3">
    <location>
        <begin position="87"/>
        <end position="105"/>
    </location>
</feature>
<evidence type="ECO:0000256" key="1">
    <source>
        <dbReference type="ARBA" id="ARBA00012528"/>
    </source>
</evidence>
<dbReference type="EC" id="2.7.7.65" evidence="1"/>
<dbReference type="Pfam" id="PF00990">
    <property type="entry name" value="GGDEF"/>
    <property type="match status" value="1"/>
</dbReference>
<evidence type="ECO:0000313" key="5">
    <source>
        <dbReference type="EMBL" id="TYT74961.1"/>
    </source>
</evidence>
<dbReference type="SMART" id="SM00267">
    <property type="entry name" value="GGDEF"/>
    <property type="match status" value="1"/>
</dbReference>
<dbReference type="Gene3D" id="3.30.70.270">
    <property type="match status" value="1"/>
</dbReference>
<evidence type="ECO:0000256" key="2">
    <source>
        <dbReference type="ARBA" id="ARBA00034247"/>
    </source>
</evidence>
<sequence length="406" mass="45421">MITEDQGDKLAGASDPLLEEMEQALVSTMEKGFTWLCFPGILEKKYRQKELKRQKLLFPPMGSVALLFFIIYAVADYFMVPDVYQTAWILRFLVALISIPILIAIASSSVQKHVDVLMLVALMSGVCSILILLLISRSPMAAHYHTGLFIFVIFIAISIRFRLALGVCLLILILYTTALPFMPAMPLPAKLNSFLVMGTIILLCLVGCYQIEYRQRRDFLGNQMKKNDALRLQHLNRHLTELSLSDPLTGLANRRHFDESLKLYWRRAERSGDPLAILFMDVDNFKAYNDNYGHPAGDECLKSIARILKAYSRRPFDLSARFGGEEFVMLLPHTGDDEARIIAEKIRSSLEGLAIPHAFSGVAGYLSMSIGVATAIPDETGDEQDLLESADAALYRAKSSGKNCVM</sequence>
<dbReference type="PROSITE" id="PS50887">
    <property type="entry name" value="GGDEF"/>
    <property type="match status" value="1"/>
</dbReference>
<dbReference type="AlphaFoldDB" id="A0A5Q4VG34"/>
<dbReference type="CDD" id="cd01949">
    <property type="entry name" value="GGDEF"/>
    <property type="match status" value="1"/>
</dbReference>
<evidence type="ECO:0000259" key="4">
    <source>
        <dbReference type="PROSITE" id="PS50887"/>
    </source>
</evidence>
<dbReference type="OrthoDB" id="9778432at2"/>
<keyword evidence="3" id="KW-1133">Transmembrane helix</keyword>
<feature type="transmembrane region" description="Helical" evidence="3">
    <location>
        <begin position="141"/>
        <end position="157"/>
    </location>
</feature>
<dbReference type="InterPro" id="IPR000160">
    <property type="entry name" value="GGDEF_dom"/>
</dbReference>
<feature type="transmembrane region" description="Helical" evidence="3">
    <location>
        <begin position="164"/>
        <end position="185"/>
    </location>
</feature>
<keyword evidence="3" id="KW-0472">Membrane</keyword>
<evidence type="ECO:0000256" key="3">
    <source>
        <dbReference type="SAM" id="Phobius"/>
    </source>
</evidence>
<keyword evidence="3" id="KW-0812">Transmembrane</keyword>
<name>A0A5Q4VG34_9BACT</name>
<comment type="catalytic activity">
    <reaction evidence="2">
        <text>2 GTP = 3',3'-c-di-GMP + 2 diphosphate</text>
        <dbReference type="Rhea" id="RHEA:24898"/>
        <dbReference type="ChEBI" id="CHEBI:33019"/>
        <dbReference type="ChEBI" id="CHEBI:37565"/>
        <dbReference type="ChEBI" id="CHEBI:58805"/>
        <dbReference type="EC" id="2.7.7.65"/>
    </reaction>
</comment>
<dbReference type="FunFam" id="3.30.70.270:FF:000001">
    <property type="entry name" value="Diguanylate cyclase domain protein"/>
    <property type="match status" value="1"/>
</dbReference>
<protein>
    <recommendedName>
        <fullName evidence="1">diguanylate cyclase</fullName>
        <ecNumber evidence="1">2.7.7.65</ecNumber>
    </recommendedName>
</protein>
<feature type="transmembrane region" description="Helical" evidence="3">
    <location>
        <begin position="191"/>
        <end position="209"/>
    </location>
</feature>
<accession>A0A5Q4VG34</accession>
<dbReference type="EMBL" id="VDMB01000007">
    <property type="protein sequence ID" value="TYT74961.1"/>
    <property type="molecule type" value="Genomic_DNA"/>
</dbReference>
<evidence type="ECO:0000313" key="6">
    <source>
        <dbReference type="Proteomes" id="UP000321899"/>
    </source>
</evidence>